<dbReference type="InterPro" id="IPR008928">
    <property type="entry name" value="6-hairpin_glycosidase_sf"/>
</dbReference>
<sequence>MVDGPTRRDFLSTLTKVGVVTGTTGAATAGYRLSTLPMDLRNLDLPPAAIARLARSSPVDWQYCWDAAISTVPQLTMLFGNKLGGMQELSAEAGFVSTPDDGIAAGVTETGRMSTLLFPATGFTHHLPYYSHDAAAPHLGAKPHAGGFGGLRLDGTTTWLWDDAADHGIDYEPDTGLLELQYDFPRAALTGAADDATVRSRDDAAGRVLVDETFGVVPGTETIAREFRVHNESSARLDGEFYYHTQANVTANQQNFVVWQSDENRLVADDGLRWTDLDGPYELSIYGDSPVTHSSVARTGPGDSDEATANAPAGLLPSVVESDRASVEGRYLSGVLGFDLSVPPGEYQDLTIFVTGGPDVARLPEQLAASRDRRLARARRYWADRVGNLQVDALPARYREAAVRAAITVSKLADPSSGSISASGNLQPSYYPTWPRDGSFAAVALARAGLPEPGKRYLARYLPHVQEDDGSFRQCYDSRGVDAGVLTVENDQQPIYAWAVRELYDETGDESFRRAAWPAVRDALDYTVDAVASNGLLVATPDIQEGPTSSHQSLWTNAMAYEGLLSGATLARVADEDPAPYSEAAETIGQSLRDRFFDRDQFVTDVGFWGTQRDLKGFNGAAVWPSRWAAAFGEVGTITSALRENYKEQGIAWIPGELLAAGALARAGDTHTADAILDDVLAQTAPSGYLAEETTDSGEHILGSPLGWSSSMLLLVLAERFQ</sequence>
<dbReference type="PANTHER" id="PTHR31616">
    <property type="entry name" value="TREHALASE"/>
    <property type="match status" value="1"/>
</dbReference>
<dbReference type="EMBL" id="JBHUDJ010000001">
    <property type="protein sequence ID" value="MFD1585823.1"/>
    <property type="molecule type" value="Genomic_DNA"/>
</dbReference>
<dbReference type="Gene3D" id="1.50.10.10">
    <property type="match status" value="1"/>
</dbReference>
<dbReference type="PANTHER" id="PTHR31616:SF13">
    <property type="entry name" value="GLUCAN 1,4-ALPHA-GLUCOSIDASE"/>
    <property type="match status" value="1"/>
</dbReference>
<dbReference type="InterPro" id="IPR012341">
    <property type="entry name" value="6hp_glycosidase-like_sf"/>
</dbReference>
<dbReference type="SUPFAM" id="SSF48208">
    <property type="entry name" value="Six-hairpin glycosidases"/>
    <property type="match status" value="1"/>
</dbReference>
<dbReference type="PROSITE" id="PS51318">
    <property type="entry name" value="TAT"/>
    <property type="match status" value="1"/>
</dbReference>
<gene>
    <name evidence="1" type="ORF">ACFR9U_02420</name>
</gene>
<comment type="caution">
    <text evidence="1">The sequence shown here is derived from an EMBL/GenBank/DDBJ whole genome shotgun (WGS) entry which is preliminary data.</text>
</comment>
<accession>A0ABD6C6D0</accession>
<keyword evidence="2" id="KW-1185">Reference proteome</keyword>
<dbReference type="InterPro" id="IPR006311">
    <property type="entry name" value="TAT_signal"/>
</dbReference>
<evidence type="ECO:0000313" key="2">
    <source>
        <dbReference type="Proteomes" id="UP001597119"/>
    </source>
</evidence>
<protein>
    <submittedName>
        <fullName evidence="1">Uncharacterized protein</fullName>
    </submittedName>
</protein>
<organism evidence="1 2">
    <name type="scientific">Halorientalis brevis</name>
    <dbReference type="NCBI Taxonomy" id="1126241"/>
    <lineage>
        <taxon>Archaea</taxon>
        <taxon>Methanobacteriati</taxon>
        <taxon>Methanobacteriota</taxon>
        <taxon>Stenosarchaea group</taxon>
        <taxon>Halobacteria</taxon>
        <taxon>Halobacteriales</taxon>
        <taxon>Haloarculaceae</taxon>
        <taxon>Halorientalis</taxon>
    </lineage>
</organism>
<dbReference type="RefSeq" id="WP_247377055.1">
    <property type="nucleotide sequence ID" value="NZ_JALLGV010000003.1"/>
</dbReference>
<proteinExistence type="predicted"/>
<dbReference type="Proteomes" id="UP001597119">
    <property type="component" value="Unassembled WGS sequence"/>
</dbReference>
<dbReference type="AlphaFoldDB" id="A0ABD6C6D0"/>
<name>A0ABD6C6D0_9EURY</name>
<evidence type="ECO:0000313" key="1">
    <source>
        <dbReference type="EMBL" id="MFD1585823.1"/>
    </source>
</evidence>
<reference evidence="1 2" key="1">
    <citation type="journal article" date="2019" name="Int. J. Syst. Evol. Microbiol.">
        <title>The Global Catalogue of Microorganisms (GCM) 10K type strain sequencing project: providing services to taxonomists for standard genome sequencing and annotation.</title>
        <authorList>
            <consortium name="The Broad Institute Genomics Platform"/>
            <consortium name="The Broad Institute Genome Sequencing Center for Infectious Disease"/>
            <person name="Wu L."/>
            <person name="Ma J."/>
        </authorList>
    </citation>
    <scope>NUCLEOTIDE SEQUENCE [LARGE SCALE GENOMIC DNA]</scope>
    <source>
        <strain evidence="1 2">CGMCC 1.12125</strain>
    </source>
</reference>